<protein>
    <submittedName>
        <fullName evidence="3">Uncharacterized protein</fullName>
    </submittedName>
</protein>
<keyword evidence="4" id="KW-1185">Reference proteome</keyword>
<dbReference type="RefSeq" id="XP_066696923.1">
    <property type="nucleotide sequence ID" value="XM_066847432.1"/>
</dbReference>
<feature type="transmembrane region" description="Helical" evidence="2">
    <location>
        <begin position="43"/>
        <end position="64"/>
    </location>
</feature>
<dbReference type="GeneID" id="92080494"/>
<sequence length="106" mass="11593">MQAGYTPSYIQLNGPLRLRRALGLIQLRRLDLPRNHGRHLMSALPLLLLLFGVGCRLSFALLHLPVPEAPQQKAPDGQQGNEGDSDTKTDAEPDLGFRAGTAAIVW</sequence>
<keyword evidence="2" id="KW-0472">Membrane</keyword>
<evidence type="ECO:0000313" key="3">
    <source>
        <dbReference type="EMBL" id="KAK7946889.1"/>
    </source>
</evidence>
<organism evidence="3 4">
    <name type="scientific">Apiospora aurea</name>
    <dbReference type="NCBI Taxonomy" id="335848"/>
    <lineage>
        <taxon>Eukaryota</taxon>
        <taxon>Fungi</taxon>
        <taxon>Dikarya</taxon>
        <taxon>Ascomycota</taxon>
        <taxon>Pezizomycotina</taxon>
        <taxon>Sordariomycetes</taxon>
        <taxon>Xylariomycetidae</taxon>
        <taxon>Amphisphaeriales</taxon>
        <taxon>Apiosporaceae</taxon>
        <taxon>Apiospora</taxon>
    </lineage>
</organism>
<feature type="region of interest" description="Disordered" evidence="1">
    <location>
        <begin position="69"/>
        <end position="106"/>
    </location>
</feature>
<keyword evidence="2" id="KW-1133">Transmembrane helix</keyword>
<dbReference type="Proteomes" id="UP001391051">
    <property type="component" value="Unassembled WGS sequence"/>
</dbReference>
<reference evidence="3 4" key="1">
    <citation type="submission" date="2023-01" db="EMBL/GenBank/DDBJ databases">
        <title>Analysis of 21 Apiospora genomes using comparative genomics revels a genus with tremendous synthesis potential of carbohydrate active enzymes and secondary metabolites.</title>
        <authorList>
            <person name="Sorensen T."/>
        </authorList>
    </citation>
    <scope>NUCLEOTIDE SEQUENCE [LARGE SCALE GENOMIC DNA]</scope>
    <source>
        <strain evidence="3 4">CBS 24483</strain>
    </source>
</reference>
<comment type="caution">
    <text evidence="3">The sequence shown here is derived from an EMBL/GenBank/DDBJ whole genome shotgun (WGS) entry which is preliminary data.</text>
</comment>
<gene>
    <name evidence="3" type="ORF">PG986_011210</name>
</gene>
<proteinExistence type="predicted"/>
<keyword evidence="2" id="KW-0812">Transmembrane</keyword>
<evidence type="ECO:0000256" key="1">
    <source>
        <dbReference type="SAM" id="MobiDB-lite"/>
    </source>
</evidence>
<evidence type="ECO:0000256" key="2">
    <source>
        <dbReference type="SAM" id="Phobius"/>
    </source>
</evidence>
<name>A0ABR1Q4D9_9PEZI</name>
<evidence type="ECO:0000313" key="4">
    <source>
        <dbReference type="Proteomes" id="UP001391051"/>
    </source>
</evidence>
<accession>A0ABR1Q4D9</accession>
<dbReference type="EMBL" id="JAQQWE010000007">
    <property type="protein sequence ID" value="KAK7946889.1"/>
    <property type="molecule type" value="Genomic_DNA"/>
</dbReference>